<keyword evidence="1" id="KW-0697">Rotamase</keyword>
<proteinExistence type="predicted"/>
<dbReference type="PROSITE" id="PS50198">
    <property type="entry name" value="PPIC_PPIASE_2"/>
    <property type="match status" value="1"/>
</dbReference>
<comment type="caution">
    <text evidence="4">The sequence shown here is derived from an EMBL/GenBank/DDBJ whole genome shotgun (WGS) entry which is preliminary data.</text>
</comment>
<dbReference type="InterPro" id="IPR027304">
    <property type="entry name" value="Trigger_fact/SurA_dom_sf"/>
</dbReference>
<dbReference type="Gene3D" id="3.10.50.40">
    <property type="match status" value="1"/>
</dbReference>
<protein>
    <submittedName>
        <fullName evidence="4">Peptidylprolyl isomerase</fullName>
        <ecNumber evidence="4">5.2.1.8</ecNumber>
    </submittedName>
</protein>
<reference evidence="4 5" key="1">
    <citation type="submission" date="2021-05" db="EMBL/GenBank/DDBJ databases">
        <title>The draft genome of Geobacter pelophilus DSM 12255.</title>
        <authorList>
            <person name="Xu Z."/>
            <person name="Masuda Y."/>
            <person name="Itoh H."/>
            <person name="Senoo K."/>
        </authorList>
    </citation>
    <scope>NUCLEOTIDE SEQUENCE [LARGE SCALE GENOMIC DNA]</scope>
    <source>
        <strain evidence="4 5">DSM 12255</strain>
    </source>
</reference>
<evidence type="ECO:0000256" key="2">
    <source>
        <dbReference type="SAM" id="SignalP"/>
    </source>
</evidence>
<feature type="domain" description="PpiC" evidence="3">
    <location>
        <begin position="138"/>
        <end position="241"/>
    </location>
</feature>
<dbReference type="Pfam" id="PF13616">
    <property type="entry name" value="Rotamase_3"/>
    <property type="match status" value="1"/>
</dbReference>
<feature type="chain" id="PRO_5043711333" evidence="2">
    <location>
        <begin position="23"/>
        <end position="295"/>
    </location>
</feature>
<name>A0AAW4L8X0_9BACT</name>
<keyword evidence="1 4" id="KW-0413">Isomerase</keyword>
<dbReference type="SUPFAM" id="SSF109998">
    <property type="entry name" value="Triger factor/SurA peptide-binding domain-like"/>
    <property type="match status" value="1"/>
</dbReference>
<dbReference type="PANTHER" id="PTHR47245">
    <property type="entry name" value="PEPTIDYLPROLYL ISOMERASE"/>
    <property type="match status" value="1"/>
</dbReference>
<dbReference type="RefSeq" id="WP_214171251.1">
    <property type="nucleotide sequence ID" value="NZ_JAHCVJ010000003.1"/>
</dbReference>
<keyword evidence="2" id="KW-0732">Signal</keyword>
<keyword evidence="5" id="KW-1185">Reference proteome</keyword>
<dbReference type="PANTHER" id="PTHR47245:SF2">
    <property type="entry name" value="PEPTIDYL-PROLYL CIS-TRANS ISOMERASE HP_0175-RELATED"/>
    <property type="match status" value="1"/>
</dbReference>
<dbReference type="SUPFAM" id="SSF54534">
    <property type="entry name" value="FKBP-like"/>
    <property type="match status" value="1"/>
</dbReference>
<evidence type="ECO:0000313" key="4">
    <source>
        <dbReference type="EMBL" id="MBT0664479.1"/>
    </source>
</evidence>
<sequence>MNVRLLVLIASFGVWSAGIVHAEDLNPVVGKAGDYVLREADLDRLLDNLSLETQKAVRSNPEQRTAFVKQLLLTKATAAKARKDGFDRKPDFKELVSNVIDNYLAQEYLSKVVTANITVTDEELKKYYSEHEKEFLIPEAAKVRHIFIASTKDAAADLKAKGKAKAEGILQQISKGDDFAKLAKEQSEDADSAAKGGDLGYISAGKTNSPEFEKAIFALKAGEPAQLIETSFGYHIVKIDERKEQRTATFDEAKEYMQGQIKEQIKQEKAQEFLETLTRETGLTIVDARNPDTTK</sequence>
<dbReference type="InterPro" id="IPR000297">
    <property type="entry name" value="PPIase_PpiC"/>
</dbReference>
<dbReference type="EC" id="5.2.1.8" evidence="4"/>
<dbReference type="InterPro" id="IPR050245">
    <property type="entry name" value="PrsA_foldase"/>
</dbReference>
<dbReference type="EMBL" id="JAHCVJ010000003">
    <property type="protein sequence ID" value="MBT0664479.1"/>
    <property type="molecule type" value="Genomic_DNA"/>
</dbReference>
<evidence type="ECO:0000259" key="3">
    <source>
        <dbReference type="PROSITE" id="PS50198"/>
    </source>
</evidence>
<dbReference type="PROSITE" id="PS01096">
    <property type="entry name" value="PPIC_PPIASE_1"/>
    <property type="match status" value="1"/>
</dbReference>
<organism evidence="4 5">
    <name type="scientific">Geoanaerobacter pelophilus</name>
    <dbReference type="NCBI Taxonomy" id="60036"/>
    <lineage>
        <taxon>Bacteria</taxon>
        <taxon>Pseudomonadati</taxon>
        <taxon>Thermodesulfobacteriota</taxon>
        <taxon>Desulfuromonadia</taxon>
        <taxon>Geobacterales</taxon>
        <taxon>Geobacteraceae</taxon>
        <taxon>Geoanaerobacter</taxon>
    </lineage>
</organism>
<evidence type="ECO:0000313" key="5">
    <source>
        <dbReference type="Proteomes" id="UP000811899"/>
    </source>
</evidence>
<accession>A0AAW4L8X0</accession>
<dbReference type="InterPro" id="IPR046357">
    <property type="entry name" value="PPIase_dom_sf"/>
</dbReference>
<dbReference type="AlphaFoldDB" id="A0AAW4L8X0"/>
<dbReference type="GO" id="GO:0003755">
    <property type="term" value="F:peptidyl-prolyl cis-trans isomerase activity"/>
    <property type="evidence" value="ECO:0007669"/>
    <property type="project" value="UniProtKB-KW"/>
</dbReference>
<gene>
    <name evidence="4" type="ORF">KI809_09225</name>
</gene>
<dbReference type="InterPro" id="IPR023058">
    <property type="entry name" value="PPIase_PpiC_CS"/>
</dbReference>
<evidence type="ECO:0000256" key="1">
    <source>
        <dbReference type="PROSITE-ProRule" id="PRU00278"/>
    </source>
</evidence>
<dbReference type="Proteomes" id="UP000811899">
    <property type="component" value="Unassembled WGS sequence"/>
</dbReference>
<feature type="signal peptide" evidence="2">
    <location>
        <begin position="1"/>
        <end position="22"/>
    </location>
</feature>